<accession>X1UYG4</accession>
<dbReference type="CDD" id="cd03786">
    <property type="entry name" value="GTB_UDP-GlcNAc_2-Epimerase"/>
    <property type="match status" value="1"/>
</dbReference>
<comment type="caution">
    <text evidence="2">The sequence shown here is derived from an EMBL/GenBank/DDBJ whole genome shotgun (WGS) entry which is preliminary data.</text>
</comment>
<dbReference type="AlphaFoldDB" id="X1UYG4"/>
<proteinExistence type="predicted"/>
<dbReference type="NCBIfam" id="TIGR00236">
    <property type="entry name" value="wecB"/>
    <property type="match status" value="1"/>
</dbReference>
<evidence type="ECO:0000259" key="1">
    <source>
        <dbReference type="Pfam" id="PF02350"/>
    </source>
</evidence>
<dbReference type="Gene3D" id="3.40.50.2000">
    <property type="entry name" value="Glycogen Phosphorylase B"/>
    <property type="match status" value="2"/>
</dbReference>
<dbReference type="Pfam" id="PF02350">
    <property type="entry name" value="Epimerase_2"/>
    <property type="match status" value="1"/>
</dbReference>
<reference evidence="2" key="1">
    <citation type="journal article" date="2014" name="Front. Microbiol.">
        <title>High frequency of phylogenetically diverse reductive dehalogenase-homologous genes in deep subseafloor sedimentary metagenomes.</title>
        <authorList>
            <person name="Kawai M."/>
            <person name="Futagami T."/>
            <person name="Toyoda A."/>
            <person name="Takaki Y."/>
            <person name="Nishi S."/>
            <person name="Hori S."/>
            <person name="Arai W."/>
            <person name="Tsubouchi T."/>
            <person name="Morono Y."/>
            <person name="Uchiyama I."/>
            <person name="Ito T."/>
            <person name="Fujiyama A."/>
            <person name="Inagaki F."/>
            <person name="Takami H."/>
        </authorList>
    </citation>
    <scope>NUCLEOTIDE SEQUENCE</scope>
    <source>
        <strain evidence="2">Expedition CK06-06</strain>
    </source>
</reference>
<sequence length="238" mass="26278">TNSTLAGALAATKLHIPVAHVEAGLRSYNKKMPEEINRLLTDHVSRLLFVPTDNAVSNLKSEGITEGVVKSGDVMFDSYLVNKTIAASKSDILSKLNLNYRGYSLATVHRQENTEGSRRLESIFQAFEEIGNKVHKIILPLHPRTRKALAEKEINVNNLAGIRVIEPVSYLDMVQLEVNANVILTDSGGIQKEAYFAGVPCVTLRDETEWVETVEASVNFLVGADEDRIVEGYKKSLT</sequence>
<protein>
    <recommendedName>
        <fullName evidence="1">UDP-N-acetylglucosamine 2-epimerase domain-containing protein</fullName>
    </recommendedName>
</protein>
<dbReference type="SUPFAM" id="SSF53756">
    <property type="entry name" value="UDP-Glycosyltransferase/glycogen phosphorylase"/>
    <property type="match status" value="1"/>
</dbReference>
<gene>
    <name evidence="2" type="ORF">S12H4_52518</name>
</gene>
<name>X1UYG4_9ZZZZ</name>
<organism evidence="2">
    <name type="scientific">marine sediment metagenome</name>
    <dbReference type="NCBI Taxonomy" id="412755"/>
    <lineage>
        <taxon>unclassified sequences</taxon>
        <taxon>metagenomes</taxon>
        <taxon>ecological metagenomes</taxon>
    </lineage>
</organism>
<feature type="non-terminal residue" evidence="2">
    <location>
        <position position="238"/>
    </location>
</feature>
<dbReference type="PANTHER" id="PTHR43174">
    <property type="entry name" value="UDP-N-ACETYLGLUCOSAMINE 2-EPIMERASE"/>
    <property type="match status" value="1"/>
</dbReference>
<dbReference type="InterPro" id="IPR003331">
    <property type="entry name" value="UDP_GlcNAc_Epimerase_2_dom"/>
</dbReference>
<dbReference type="PANTHER" id="PTHR43174:SF1">
    <property type="entry name" value="UDP-N-ACETYLGLUCOSAMINE 2-EPIMERASE"/>
    <property type="match status" value="1"/>
</dbReference>
<dbReference type="InterPro" id="IPR029767">
    <property type="entry name" value="WecB-like"/>
</dbReference>
<dbReference type="EMBL" id="BARW01033334">
    <property type="protein sequence ID" value="GAJ08627.1"/>
    <property type="molecule type" value="Genomic_DNA"/>
</dbReference>
<feature type="non-terminal residue" evidence="2">
    <location>
        <position position="1"/>
    </location>
</feature>
<evidence type="ECO:0000313" key="2">
    <source>
        <dbReference type="EMBL" id="GAJ08627.1"/>
    </source>
</evidence>
<feature type="domain" description="UDP-N-acetylglucosamine 2-epimerase" evidence="1">
    <location>
        <begin position="1"/>
        <end position="237"/>
    </location>
</feature>